<dbReference type="EMBL" id="BMGT01000003">
    <property type="protein sequence ID" value="GGG80017.1"/>
    <property type="molecule type" value="Genomic_DNA"/>
</dbReference>
<feature type="transmembrane region" description="Helical" evidence="1">
    <location>
        <begin position="138"/>
        <end position="156"/>
    </location>
</feature>
<protein>
    <submittedName>
        <fullName evidence="2">Uncharacterized protein</fullName>
    </submittedName>
</protein>
<sequence>MSVAESEHGQDHKGVVNLPTPTSWPIVLSLGITLLLSGLVTNWVISLLGVVLMLMSTVGWFRQVLPHEQHVGVPVTTRVETITSRRTNVIRIPISEDHRQVLPYETYTMMAGVKGGIAGGLAMIVPATLYGLVRYHSIWYSMNLLAAGGFVSWANASNAFLAAFHPEGLLAALAIHIVTSLLVGLLYGAMLPMFPWKPIFTAGFAAPFLWTGILYSALGVISPILDQRIDWLWFVVSQITFGLVCGFVVNLQVQVRTEQFRSLPFTLRAGLEGAHKREGEDEE</sequence>
<keyword evidence="1" id="KW-0472">Membrane</keyword>
<evidence type="ECO:0000313" key="2">
    <source>
        <dbReference type="EMBL" id="GGG80017.1"/>
    </source>
</evidence>
<comment type="caution">
    <text evidence="2">The sequence shown here is derived from an EMBL/GenBank/DDBJ whole genome shotgun (WGS) entry which is preliminary data.</text>
</comment>
<feature type="transmembrane region" description="Helical" evidence="1">
    <location>
        <begin position="26"/>
        <end position="54"/>
    </location>
</feature>
<reference evidence="2" key="1">
    <citation type="journal article" date="2014" name="Int. J. Syst. Evol. Microbiol.">
        <title>Complete genome sequence of Corynebacterium casei LMG S-19264T (=DSM 44701T), isolated from a smear-ripened cheese.</title>
        <authorList>
            <consortium name="US DOE Joint Genome Institute (JGI-PGF)"/>
            <person name="Walter F."/>
            <person name="Albersmeier A."/>
            <person name="Kalinowski J."/>
            <person name="Ruckert C."/>
        </authorList>
    </citation>
    <scope>NUCLEOTIDE SEQUENCE</scope>
    <source>
        <strain evidence="2">CGMCC 1.12997</strain>
    </source>
</reference>
<accession>A0A917HIX8</accession>
<evidence type="ECO:0000313" key="3">
    <source>
        <dbReference type="Proteomes" id="UP000647241"/>
    </source>
</evidence>
<dbReference type="Proteomes" id="UP000647241">
    <property type="component" value="Unassembled WGS sequence"/>
</dbReference>
<proteinExistence type="predicted"/>
<dbReference type="AlphaFoldDB" id="A0A917HIX8"/>
<keyword evidence="1" id="KW-0812">Transmembrane</keyword>
<keyword evidence="3" id="KW-1185">Reference proteome</keyword>
<evidence type="ECO:0000256" key="1">
    <source>
        <dbReference type="SAM" id="Phobius"/>
    </source>
</evidence>
<reference evidence="2" key="2">
    <citation type="submission" date="2020-09" db="EMBL/GenBank/DDBJ databases">
        <authorList>
            <person name="Sun Q."/>
            <person name="Zhou Y."/>
        </authorList>
    </citation>
    <scope>NUCLEOTIDE SEQUENCE</scope>
    <source>
        <strain evidence="2">CGMCC 1.12997</strain>
    </source>
</reference>
<name>A0A917HIX8_9BACT</name>
<keyword evidence="1" id="KW-1133">Transmembrane helix</keyword>
<dbReference type="Gene3D" id="1.10.287.70">
    <property type="match status" value="1"/>
</dbReference>
<gene>
    <name evidence="2" type="ORF">GCM10011585_24170</name>
</gene>
<feature type="transmembrane region" description="Helical" evidence="1">
    <location>
        <begin position="168"/>
        <end position="187"/>
    </location>
</feature>
<organism evidence="2 3">
    <name type="scientific">Edaphobacter dinghuensis</name>
    <dbReference type="NCBI Taxonomy" id="1560005"/>
    <lineage>
        <taxon>Bacteria</taxon>
        <taxon>Pseudomonadati</taxon>
        <taxon>Acidobacteriota</taxon>
        <taxon>Terriglobia</taxon>
        <taxon>Terriglobales</taxon>
        <taxon>Acidobacteriaceae</taxon>
        <taxon>Edaphobacter</taxon>
    </lineage>
</organism>
<dbReference type="RefSeq" id="WP_188554484.1">
    <property type="nucleotide sequence ID" value="NZ_BMGT01000003.1"/>
</dbReference>
<feature type="transmembrane region" description="Helical" evidence="1">
    <location>
        <begin position="199"/>
        <end position="225"/>
    </location>
</feature>
<feature type="transmembrane region" description="Helical" evidence="1">
    <location>
        <begin position="231"/>
        <end position="251"/>
    </location>
</feature>